<evidence type="ECO:0000313" key="2">
    <source>
        <dbReference type="Proteomes" id="UP001178508"/>
    </source>
</evidence>
<evidence type="ECO:0000313" key="1">
    <source>
        <dbReference type="EMBL" id="CAJ1048590.1"/>
    </source>
</evidence>
<keyword evidence="2" id="KW-1185">Reference proteome</keyword>
<accession>A0AAV1EIP2</accession>
<protein>
    <submittedName>
        <fullName evidence="1">Uncharacterized protein LOC111565451 isoform X2</fullName>
    </submittedName>
</protein>
<reference evidence="1" key="1">
    <citation type="submission" date="2023-08" db="EMBL/GenBank/DDBJ databases">
        <authorList>
            <person name="Alioto T."/>
            <person name="Alioto T."/>
            <person name="Gomez Garrido J."/>
        </authorList>
    </citation>
    <scope>NUCLEOTIDE SEQUENCE</scope>
</reference>
<name>A0AAV1EIP2_XYRNO</name>
<sequence length="101" mass="11759">MLKSSLTGDACQEAIFLLNHTTDTSLILQKMRETFQHCQKLMNDPDRSLDILSVLPRFLDTKGLINRDFTLLFDEDASTRLLQKWDLIFRCNVIREAKQLT</sequence>
<gene>
    <name evidence="1" type="ORF">XNOV1_A038128</name>
</gene>
<dbReference type="PANTHER" id="PTHR31025:SF29">
    <property type="entry name" value="SI:CH211-196P9.1"/>
    <property type="match status" value="1"/>
</dbReference>
<dbReference type="EMBL" id="OY660864">
    <property type="protein sequence ID" value="CAJ1048590.1"/>
    <property type="molecule type" value="Genomic_DNA"/>
</dbReference>
<organism evidence="1 2">
    <name type="scientific">Xyrichtys novacula</name>
    <name type="common">Pearly razorfish</name>
    <name type="synonym">Hemipteronotus novacula</name>
    <dbReference type="NCBI Taxonomy" id="13765"/>
    <lineage>
        <taxon>Eukaryota</taxon>
        <taxon>Metazoa</taxon>
        <taxon>Chordata</taxon>
        <taxon>Craniata</taxon>
        <taxon>Vertebrata</taxon>
        <taxon>Euteleostomi</taxon>
        <taxon>Actinopterygii</taxon>
        <taxon>Neopterygii</taxon>
        <taxon>Teleostei</taxon>
        <taxon>Neoteleostei</taxon>
        <taxon>Acanthomorphata</taxon>
        <taxon>Eupercaria</taxon>
        <taxon>Labriformes</taxon>
        <taxon>Labridae</taxon>
        <taxon>Xyrichtys</taxon>
    </lineage>
</organism>
<dbReference type="PANTHER" id="PTHR31025">
    <property type="entry name" value="SI:CH211-196P9.1-RELATED"/>
    <property type="match status" value="1"/>
</dbReference>
<dbReference type="AlphaFoldDB" id="A0AAV1EIP2"/>
<proteinExistence type="predicted"/>
<dbReference type="Proteomes" id="UP001178508">
    <property type="component" value="Chromosome 1"/>
</dbReference>